<proteinExistence type="predicted"/>
<sequence length="67" mass="8175">MTKQEYLKRQNKEYMKFKAELCAELQAEMDAMNLNFFDVVNGYMTERKKRYMFLVDTIGKLKRDIYC</sequence>
<evidence type="ECO:0000313" key="1">
    <source>
        <dbReference type="EMBL" id="MEE9657576.1"/>
    </source>
</evidence>
<reference evidence="1 2" key="1">
    <citation type="submission" date="2023-10" db="EMBL/GenBank/DDBJ databases">
        <title>Wastewater isolates of ESBL- and carbapenemase-producing Gram-negative bacteria from New Zealand.</title>
        <authorList>
            <person name="Straub C."/>
            <person name="Weaver L."/>
            <person name="Cornelius A."/>
            <person name="Mcgill E."/>
            <person name="Dyet K."/>
            <person name="White L."/>
            <person name="Pattis I."/>
        </authorList>
    </citation>
    <scope>NUCLEOTIDE SEQUENCE [LARGE SCALE GENOMIC DNA]</scope>
    <source>
        <strain evidence="1 2">ESBL09</strain>
    </source>
</reference>
<evidence type="ECO:0000313" key="2">
    <source>
        <dbReference type="Proteomes" id="UP001331691"/>
    </source>
</evidence>
<dbReference type="AlphaFoldDB" id="A0AB35XH09"/>
<protein>
    <submittedName>
        <fullName evidence="1">Uncharacterized protein</fullName>
    </submittedName>
</protein>
<accession>A0AB35XH09</accession>
<gene>
    <name evidence="1" type="ORF">V4836_26340</name>
</gene>
<keyword evidence="2" id="KW-1185">Reference proteome</keyword>
<dbReference type="RefSeq" id="WP_063160582.1">
    <property type="nucleotide sequence ID" value="NZ_JAZKKV010000004.1"/>
</dbReference>
<dbReference type="EMBL" id="JAZKKV010000004">
    <property type="protein sequence ID" value="MEE9657576.1"/>
    <property type="molecule type" value="Genomic_DNA"/>
</dbReference>
<organism evidence="1 2">
    <name type="scientific">Kluyvera ascorbata</name>
    <dbReference type="NCBI Taxonomy" id="51288"/>
    <lineage>
        <taxon>Bacteria</taxon>
        <taxon>Pseudomonadati</taxon>
        <taxon>Pseudomonadota</taxon>
        <taxon>Gammaproteobacteria</taxon>
        <taxon>Enterobacterales</taxon>
        <taxon>Enterobacteriaceae</taxon>
        <taxon>Kluyvera</taxon>
    </lineage>
</organism>
<comment type="caution">
    <text evidence="1">The sequence shown here is derived from an EMBL/GenBank/DDBJ whole genome shotgun (WGS) entry which is preliminary data.</text>
</comment>
<dbReference type="Proteomes" id="UP001331691">
    <property type="component" value="Unassembled WGS sequence"/>
</dbReference>
<name>A0AB35XH09_9ENTR</name>